<feature type="domain" description="Piwi" evidence="1">
    <location>
        <begin position="199"/>
        <end position="261"/>
    </location>
</feature>
<sequence length="283" mass="32237">MELEPVKSKNILLPMARRGNRSKGQKITNHFRANFTKPNSQHFFHYSVALTYEMGVQLKPRELAERFLKKLKRLIKSIWVSNTLLMMATRISSLSKFVEPARITKWAVVNFFARCDTHRIISDLIRCGKMKGINIDPPFYAVFEENPQFKYALGSVRVEKMFEQIKSILPEPPRFFLCILSERKNSDAYVNVLLLPQNQKNDQYLTHVLLKINAKLGGLNPVLAIERSRSMPLVMRVPTIIIGMDVSHGSPGQSDVPSIAAGCEFKRMAINLKIQGLCAYTVA</sequence>
<dbReference type="Gene3D" id="3.40.50.2300">
    <property type="match status" value="2"/>
</dbReference>
<dbReference type="Pfam" id="PF02171">
    <property type="entry name" value="Piwi"/>
    <property type="match status" value="1"/>
</dbReference>
<dbReference type="EMBL" id="CABITT030000008">
    <property type="protein sequence ID" value="VVB16920.1"/>
    <property type="molecule type" value="Genomic_DNA"/>
</dbReference>
<dbReference type="AlphaFoldDB" id="A0A565CT37"/>
<reference evidence="2" key="1">
    <citation type="submission" date="2019-07" db="EMBL/GenBank/DDBJ databases">
        <authorList>
            <person name="Dittberner H."/>
        </authorList>
    </citation>
    <scope>NUCLEOTIDE SEQUENCE [LARGE SCALE GENOMIC DNA]</scope>
</reference>
<comment type="caution">
    <text evidence="2">The sequence shown here is derived from an EMBL/GenBank/DDBJ whole genome shotgun (WGS) entry which is preliminary data.</text>
</comment>
<dbReference type="InterPro" id="IPR012337">
    <property type="entry name" value="RNaseH-like_sf"/>
</dbReference>
<dbReference type="Proteomes" id="UP000489600">
    <property type="component" value="Unassembled WGS sequence"/>
</dbReference>
<dbReference type="InterPro" id="IPR036397">
    <property type="entry name" value="RNaseH_sf"/>
</dbReference>
<dbReference type="GO" id="GO:0003676">
    <property type="term" value="F:nucleic acid binding"/>
    <property type="evidence" value="ECO:0007669"/>
    <property type="project" value="InterPro"/>
</dbReference>
<keyword evidence="3" id="KW-1185">Reference proteome</keyword>
<name>A0A565CT37_9BRAS</name>
<evidence type="ECO:0000259" key="1">
    <source>
        <dbReference type="PROSITE" id="PS50822"/>
    </source>
</evidence>
<evidence type="ECO:0000313" key="3">
    <source>
        <dbReference type="Proteomes" id="UP000489600"/>
    </source>
</evidence>
<dbReference type="PANTHER" id="PTHR22891">
    <property type="entry name" value="EUKARYOTIC TRANSLATION INITIATION FACTOR 2C"/>
    <property type="match status" value="1"/>
</dbReference>
<organism evidence="2 3">
    <name type="scientific">Arabis nemorensis</name>
    <dbReference type="NCBI Taxonomy" id="586526"/>
    <lineage>
        <taxon>Eukaryota</taxon>
        <taxon>Viridiplantae</taxon>
        <taxon>Streptophyta</taxon>
        <taxon>Embryophyta</taxon>
        <taxon>Tracheophyta</taxon>
        <taxon>Spermatophyta</taxon>
        <taxon>Magnoliopsida</taxon>
        <taxon>eudicotyledons</taxon>
        <taxon>Gunneridae</taxon>
        <taxon>Pentapetalae</taxon>
        <taxon>rosids</taxon>
        <taxon>malvids</taxon>
        <taxon>Brassicales</taxon>
        <taxon>Brassicaceae</taxon>
        <taxon>Arabideae</taxon>
        <taxon>Arabis</taxon>
    </lineage>
</organism>
<accession>A0A565CT37</accession>
<evidence type="ECO:0000313" key="2">
    <source>
        <dbReference type="EMBL" id="VVB16920.1"/>
    </source>
</evidence>
<protein>
    <recommendedName>
        <fullName evidence="1">Piwi domain-containing protein</fullName>
    </recommendedName>
</protein>
<dbReference type="Gene3D" id="3.30.420.10">
    <property type="entry name" value="Ribonuclease H-like superfamily/Ribonuclease H"/>
    <property type="match status" value="1"/>
</dbReference>
<dbReference type="InterPro" id="IPR003165">
    <property type="entry name" value="Piwi"/>
</dbReference>
<proteinExistence type="predicted"/>
<dbReference type="OrthoDB" id="1716571at2759"/>
<gene>
    <name evidence="2" type="ORF">ANE_LOCUS27364</name>
</gene>
<dbReference type="PROSITE" id="PS50822">
    <property type="entry name" value="PIWI"/>
    <property type="match status" value="1"/>
</dbReference>
<dbReference type="SUPFAM" id="SSF53098">
    <property type="entry name" value="Ribonuclease H-like"/>
    <property type="match status" value="1"/>
</dbReference>